<feature type="region of interest" description="Disordered" evidence="5">
    <location>
        <begin position="1"/>
        <end position="135"/>
    </location>
</feature>
<dbReference type="SUPFAM" id="SSF81324">
    <property type="entry name" value="Voltage-gated potassium channels"/>
    <property type="match status" value="1"/>
</dbReference>
<feature type="transmembrane region" description="Helical" evidence="6">
    <location>
        <begin position="149"/>
        <end position="172"/>
    </location>
</feature>
<sequence length="189" mass="21891">MEMKVYSASSFHDMPHEKRRRKPEEGTSNVPNVVISRTRDDEVKAGSDVERTEETSVQLSFSDEEDIDRKPSTREANDMARDLVRDMSRELREHAPHGPLKQPSMDSSLSRRMREFDGRSYRSDRSERSDEMSLHSMRRQGYSHGKEKMPVSVGICIVFAFISGGAVLFSWWEGWNPFDGAYYCFITLR</sequence>
<dbReference type="GO" id="GO:0005886">
    <property type="term" value="C:plasma membrane"/>
    <property type="evidence" value="ECO:0007669"/>
    <property type="project" value="TreeGrafter"/>
</dbReference>
<dbReference type="PANTHER" id="PTHR11003">
    <property type="entry name" value="POTASSIUM CHANNEL, SUBFAMILY K"/>
    <property type="match status" value="1"/>
</dbReference>
<organism evidence="7 8">
    <name type="scientific">Oesophagostomum dentatum</name>
    <name type="common">Nodular worm</name>
    <dbReference type="NCBI Taxonomy" id="61180"/>
    <lineage>
        <taxon>Eukaryota</taxon>
        <taxon>Metazoa</taxon>
        <taxon>Ecdysozoa</taxon>
        <taxon>Nematoda</taxon>
        <taxon>Chromadorea</taxon>
        <taxon>Rhabditida</taxon>
        <taxon>Rhabditina</taxon>
        <taxon>Rhabditomorpha</taxon>
        <taxon>Strongyloidea</taxon>
        <taxon>Strongylidae</taxon>
        <taxon>Oesophagostomum</taxon>
    </lineage>
</organism>
<dbReference type="GO" id="GO:0022841">
    <property type="term" value="F:potassium ion leak channel activity"/>
    <property type="evidence" value="ECO:0007669"/>
    <property type="project" value="TreeGrafter"/>
</dbReference>
<accession>A0A0B1RXI6</accession>
<evidence type="ECO:0000256" key="5">
    <source>
        <dbReference type="SAM" id="MobiDB-lite"/>
    </source>
</evidence>
<evidence type="ECO:0000256" key="1">
    <source>
        <dbReference type="ARBA" id="ARBA00004141"/>
    </source>
</evidence>
<feature type="compositionally biased region" description="Basic and acidic residues" evidence="5">
    <location>
        <begin position="67"/>
        <end position="96"/>
    </location>
</feature>
<evidence type="ECO:0000256" key="4">
    <source>
        <dbReference type="ARBA" id="ARBA00023136"/>
    </source>
</evidence>
<keyword evidence="8" id="KW-1185">Reference proteome</keyword>
<dbReference type="GO" id="GO:0030322">
    <property type="term" value="P:stabilization of membrane potential"/>
    <property type="evidence" value="ECO:0007669"/>
    <property type="project" value="TreeGrafter"/>
</dbReference>
<evidence type="ECO:0000256" key="3">
    <source>
        <dbReference type="ARBA" id="ARBA00022989"/>
    </source>
</evidence>
<keyword evidence="4 6" id="KW-0472">Membrane</keyword>
<dbReference type="Gene3D" id="1.10.287.70">
    <property type="match status" value="1"/>
</dbReference>
<name>A0A0B1RXI6_OESDE</name>
<proteinExistence type="predicted"/>
<evidence type="ECO:0000256" key="6">
    <source>
        <dbReference type="SAM" id="Phobius"/>
    </source>
</evidence>
<protein>
    <recommendedName>
        <fullName evidence="9">Potassium channel domain-containing protein</fullName>
    </recommendedName>
</protein>
<evidence type="ECO:0000256" key="2">
    <source>
        <dbReference type="ARBA" id="ARBA00022692"/>
    </source>
</evidence>
<dbReference type="OrthoDB" id="5852129at2759"/>
<dbReference type="AlphaFoldDB" id="A0A0B1RXI6"/>
<feature type="compositionally biased region" description="Basic and acidic residues" evidence="5">
    <location>
        <begin position="112"/>
        <end position="133"/>
    </location>
</feature>
<keyword evidence="2 6" id="KW-0812">Transmembrane</keyword>
<dbReference type="GO" id="GO:0015271">
    <property type="term" value="F:outward rectifier potassium channel activity"/>
    <property type="evidence" value="ECO:0007669"/>
    <property type="project" value="TreeGrafter"/>
</dbReference>
<keyword evidence="3 6" id="KW-1133">Transmembrane helix</keyword>
<gene>
    <name evidence="7" type="ORF">OESDEN_22981</name>
</gene>
<comment type="subcellular location">
    <subcellularLocation>
        <location evidence="1">Membrane</location>
        <topology evidence="1">Multi-pass membrane protein</topology>
    </subcellularLocation>
</comment>
<evidence type="ECO:0000313" key="7">
    <source>
        <dbReference type="EMBL" id="KHJ77399.1"/>
    </source>
</evidence>
<dbReference type="EMBL" id="KN610801">
    <property type="protein sequence ID" value="KHJ77399.1"/>
    <property type="molecule type" value="Genomic_DNA"/>
</dbReference>
<dbReference type="PANTHER" id="PTHR11003:SF337">
    <property type="entry name" value="POTASSIUM CHANNEL DOMAIN-CONTAINING PROTEIN"/>
    <property type="match status" value="1"/>
</dbReference>
<evidence type="ECO:0008006" key="9">
    <source>
        <dbReference type="Google" id="ProtNLM"/>
    </source>
</evidence>
<dbReference type="InterPro" id="IPR003280">
    <property type="entry name" value="2pore_dom_K_chnl"/>
</dbReference>
<reference evidence="7 8" key="1">
    <citation type="submission" date="2014-03" db="EMBL/GenBank/DDBJ databases">
        <title>Draft genome of the hookworm Oesophagostomum dentatum.</title>
        <authorList>
            <person name="Mitreva M."/>
        </authorList>
    </citation>
    <scope>NUCLEOTIDE SEQUENCE [LARGE SCALE GENOMIC DNA]</scope>
    <source>
        <strain evidence="7 8">OD-Hann</strain>
    </source>
</reference>
<dbReference type="Proteomes" id="UP000053660">
    <property type="component" value="Unassembled WGS sequence"/>
</dbReference>
<evidence type="ECO:0000313" key="8">
    <source>
        <dbReference type="Proteomes" id="UP000053660"/>
    </source>
</evidence>
<feature type="compositionally biased region" description="Basic and acidic residues" evidence="5">
    <location>
        <begin position="37"/>
        <end position="54"/>
    </location>
</feature>